<feature type="region of interest" description="Disordered" evidence="1">
    <location>
        <begin position="140"/>
        <end position="178"/>
    </location>
</feature>
<reference evidence="3" key="1">
    <citation type="journal article" date="2014" name="Proc. Natl. Acad. Sci. U.S.A.">
        <title>Extensive sampling of basidiomycete genomes demonstrates inadequacy of the white-rot/brown-rot paradigm for wood decay fungi.</title>
        <authorList>
            <person name="Riley R."/>
            <person name="Salamov A.A."/>
            <person name="Brown D.W."/>
            <person name="Nagy L.G."/>
            <person name="Floudas D."/>
            <person name="Held B.W."/>
            <person name="Levasseur A."/>
            <person name="Lombard V."/>
            <person name="Morin E."/>
            <person name="Otillar R."/>
            <person name="Lindquist E.A."/>
            <person name="Sun H."/>
            <person name="LaButti K.M."/>
            <person name="Schmutz J."/>
            <person name="Jabbour D."/>
            <person name="Luo H."/>
            <person name="Baker S.E."/>
            <person name="Pisabarro A.G."/>
            <person name="Walton J.D."/>
            <person name="Blanchette R.A."/>
            <person name="Henrissat B."/>
            <person name="Martin F."/>
            <person name="Cullen D."/>
            <person name="Hibbett D.S."/>
            <person name="Grigoriev I.V."/>
        </authorList>
    </citation>
    <scope>NUCLEOTIDE SEQUENCE [LARGE SCALE GENOMIC DNA]</scope>
    <source>
        <strain evidence="3">PC15</strain>
    </source>
</reference>
<sequence length="302" mass="32705">MSSSALTQWSWLDPALRPASGEDATTPEREASPPNEPTGTDSPTVPTFNVEMIKLLPGVLHCEIVGGIDGAPCVAQIYTLPERLPCPWPPMGPFATVRLEDLQMVELPLDVNLDAKGVPGPDEGVKAVKWRAFEPQTKSFGAKPLSTTTNIATGVPVPSQDANQEQQKRVEEGDSQNDRNVVDVAALEVTVSVPSGKRSGGRKRSINQVGGARDVPEGRTKIKRTYLSDGAATYCTLCGDLLETETDRRNHSSLCGTGRKHISCDLCGAPISRKDAVKRHQGYQICKDARAYYAQYGQYIRS</sequence>
<dbReference type="HOGENOM" id="CLU_921726_0_0_1"/>
<feature type="compositionally biased region" description="Basic and acidic residues" evidence="1">
    <location>
        <begin position="166"/>
        <end position="178"/>
    </location>
</feature>
<dbReference type="AlphaFoldDB" id="A0A067NFV8"/>
<evidence type="ECO:0000313" key="3">
    <source>
        <dbReference type="Proteomes" id="UP000027073"/>
    </source>
</evidence>
<name>A0A067NFV8_PLEO1</name>
<evidence type="ECO:0008006" key="4">
    <source>
        <dbReference type="Google" id="ProtNLM"/>
    </source>
</evidence>
<dbReference type="OrthoDB" id="10411170at2759"/>
<feature type="compositionally biased region" description="Polar residues" evidence="1">
    <location>
        <begin position="1"/>
        <end position="10"/>
    </location>
</feature>
<evidence type="ECO:0000256" key="1">
    <source>
        <dbReference type="SAM" id="MobiDB-lite"/>
    </source>
</evidence>
<dbReference type="Proteomes" id="UP000027073">
    <property type="component" value="Unassembled WGS sequence"/>
</dbReference>
<gene>
    <name evidence="2" type="ORF">PLEOSDRAFT_162963</name>
</gene>
<feature type="region of interest" description="Disordered" evidence="1">
    <location>
        <begin position="1"/>
        <end position="46"/>
    </location>
</feature>
<proteinExistence type="predicted"/>
<evidence type="ECO:0000313" key="2">
    <source>
        <dbReference type="EMBL" id="KDQ23007.1"/>
    </source>
</evidence>
<dbReference type="VEuPathDB" id="FungiDB:PLEOSDRAFT_162963"/>
<feature type="region of interest" description="Disordered" evidence="1">
    <location>
        <begin position="194"/>
        <end position="214"/>
    </location>
</feature>
<organism evidence="2 3">
    <name type="scientific">Pleurotus ostreatus (strain PC15)</name>
    <name type="common">Oyster mushroom</name>
    <dbReference type="NCBI Taxonomy" id="1137138"/>
    <lineage>
        <taxon>Eukaryota</taxon>
        <taxon>Fungi</taxon>
        <taxon>Dikarya</taxon>
        <taxon>Basidiomycota</taxon>
        <taxon>Agaricomycotina</taxon>
        <taxon>Agaricomycetes</taxon>
        <taxon>Agaricomycetidae</taxon>
        <taxon>Agaricales</taxon>
        <taxon>Pleurotineae</taxon>
        <taxon>Pleurotaceae</taxon>
        <taxon>Pleurotus</taxon>
    </lineage>
</organism>
<dbReference type="EMBL" id="KL198013">
    <property type="protein sequence ID" value="KDQ23007.1"/>
    <property type="molecule type" value="Genomic_DNA"/>
</dbReference>
<feature type="compositionally biased region" description="Polar residues" evidence="1">
    <location>
        <begin position="37"/>
        <end position="46"/>
    </location>
</feature>
<dbReference type="InParanoid" id="A0A067NFV8"/>
<protein>
    <recommendedName>
        <fullName evidence="4">C2H2-type domain-containing protein</fullName>
    </recommendedName>
</protein>
<accession>A0A067NFV8</accession>